<comment type="caution">
    <text evidence="5">The sequence shown here is derived from an EMBL/GenBank/DDBJ whole genome shotgun (WGS) entry which is preliminary data.</text>
</comment>
<reference evidence="6" key="1">
    <citation type="submission" date="2023-07" db="EMBL/GenBank/DDBJ databases">
        <title>Genome sequencing of Purple Non-Sulfur Bacteria from various extreme environments.</title>
        <authorList>
            <person name="Mayer M."/>
        </authorList>
    </citation>
    <scope>NUCLEOTIDE SEQUENCE [LARGE SCALE GENOMIC DNA]</scope>
    <source>
        <strain evidence="6">DSM 17935</strain>
    </source>
</reference>
<evidence type="ECO:0000256" key="3">
    <source>
        <dbReference type="ARBA" id="ARBA00022777"/>
    </source>
</evidence>
<evidence type="ECO:0000313" key="6">
    <source>
        <dbReference type="Proteomes" id="UP001209755"/>
    </source>
</evidence>
<evidence type="ECO:0000256" key="2">
    <source>
        <dbReference type="ARBA" id="ARBA00022679"/>
    </source>
</evidence>
<keyword evidence="6" id="KW-1185">Reference proteome</keyword>
<accession>A0ABT3HIA0</accession>
<dbReference type="InterPro" id="IPR011611">
    <property type="entry name" value="PfkB_dom"/>
</dbReference>
<dbReference type="CDD" id="cd01168">
    <property type="entry name" value="adenosine_kinase"/>
    <property type="match status" value="1"/>
</dbReference>
<dbReference type="Pfam" id="PF00294">
    <property type="entry name" value="PfkB"/>
    <property type="match status" value="1"/>
</dbReference>
<dbReference type="PANTHER" id="PTHR43320:SF3">
    <property type="entry name" value="CARBOHYDRATE KINASE PFKB DOMAIN-CONTAINING PROTEIN"/>
    <property type="match status" value="1"/>
</dbReference>
<sequence length="334" mass="35392">MTDTRFDVLGIGNAIYDLFAHVEDDFLVQENLIKGSMRLVETEEAERLYAKMGPAVGASGGCAGNTVSGVSSFGGSAAFVGKVADDDVGHAYRHDIRAFGVGFDTPTLVDGSPTARCMILISPDGERTMNTYLGASQELTPADIDRDTVAAAAVTYLEGYLWDPPAAKEAFRTAAKYAHEAGRKVALTLSDSFCVDRFREEFLDLVRSGLVDVLFSNEHEIHALYQTADLATAIAAVRQDAPLAVITLGAKGSMVVCGEETTEVAAAPVDRVVDLTGAGDLYASGFLFGLSRDFDHADCAELGGIAASEVITHVGARPEKSLRDLAAQRGFPIS</sequence>
<dbReference type="InterPro" id="IPR029056">
    <property type="entry name" value="Ribokinase-like"/>
</dbReference>
<protein>
    <submittedName>
        <fullName evidence="5">Sugar/nucleoside kinase (Ribokinase family)</fullName>
    </submittedName>
</protein>
<dbReference type="RefSeq" id="WP_264603700.1">
    <property type="nucleotide sequence ID" value="NZ_JAOQNS010000019.1"/>
</dbReference>
<evidence type="ECO:0000259" key="4">
    <source>
        <dbReference type="Pfam" id="PF00294"/>
    </source>
</evidence>
<evidence type="ECO:0000256" key="1">
    <source>
        <dbReference type="ARBA" id="ARBA00010688"/>
    </source>
</evidence>
<proteinExistence type="inferred from homology"/>
<organism evidence="5 6">
    <name type="scientific">Rhodobium gokarnense</name>
    <dbReference type="NCBI Taxonomy" id="364296"/>
    <lineage>
        <taxon>Bacteria</taxon>
        <taxon>Pseudomonadati</taxon>
        <taxon>Pseudomonadota</taxon>
        <taxon>Alphaproteobacteria</taxon>
        <taxon>Hyphomicrobiales</taxon>
        <taxon>Rhodobiaceae</taxon>
        <taxon>Rhodobium</taxon>
    </lineage>
</organism>
<gene>
    <name evidence="5" type="ORF">M2319_004488</name>
</gene>
<feature type="domain" description="Carbohydrate kinase PfkB" evidence="4">
    <location>
        <begin position="59"/>
        <end position="318"/>
    </location>
</feature>
<dbReference type="InterPro" id="IPR052700">
    <property type="entry name" value="Carb_kinase_PfkB-like"/>
</dbReference>
<dbReference type="EMBL" id="JAOQNS010000019">
    <property type="protein sequence ID" value="MCW2310123.1"/>
    <property type="molecule type" value="Genomic_DNA"/>
</dbReference>
<keyword evidence="3 5" id="KW-0418">Kinase</keyword>
<dbReference type="PANTHER" id="PTHR43320">
    <property type="entry name" value="SUGAR KINASE"/>
    <property type="match status" value="1"/>
</dbReference>
<dbReference type="SUPFAM" id="SSF53613">
    <property type="entry name" value="Ribokinase-like"/>
    <property type="match status" value="1"/>
</dbReference>
<keyword evidence="2" id="KW-0808">Transferase</keyword>
<dbReference type="Proteomes" id="UP001209755">
    <property type="component" value="Unassembled WGS sequence"/>
</dbReference>
<name>A0ABT3HIA0_9HYPH</name>
<evidence type="ECO:0000313" key="5">
    <source>
        <dbReference type="EMBL" id="MCW2310123.1"/>
    </source>
</evidence>
<comment type="similarity">
    <text evidence="1">Belongs to the carbohydrate kinase PfkB family.</text>
</comment>
<dbReference type="GO" id="GO:0016301">
    <property type="term" value="F:kinase activity"/>
    <property type="evidence" value="ECO:0007669"/>
    <property type="project" value="UniProtKB-KW"/>
</dbReference>
<dbReference type="Gene3D" id="3.40.1190.20">
    <property type="match status" value="1"/>
</dbReference>